<sequence>MDPWQEGHNGVDISPIDRSQSWNCRIVSALNYESPKVYGCDDGTCKAQTMDGKAGTRKSSRRMPTTDFA</sequence>
<proteinExistence type="predicted"/>
<evidence type="ECO:0000313" key="2">
    <source>
        <dbReference type="EMBL" id="PIO69309.1"/>
    </source>
</evidence>
<evidence type="ECO:0000256" key="1">
    <source>
        <dbReference type="SAM" id="MobiDB-lite"/>
    </source>
</evidence>
<dbReference type="Proteomes" id="UP000230423">
    <property type="component" value="Unassembled WGS sequence"/>
</dbReference>
<evidence type="ECO:0000313" key="3">
    <source>
        <dbReference type="Proteomes" id="UP000230423"/>
    </source>
</evidence>
<accession>A0A2G9UGD3</accession>
<protein>
    <submittedName>
        <fullName evidence="2">Uncharacterized protein</fullName>
    </submittedName>
</protein>
<gene>
    <name evidence="2" type="ORF">TELCIR_08870</name>
</gene>
<feature type="region of interest" description="Disordered" evidence="1">
    <location>
        <begin position="49"/>
        <end position="69"/>
    </location>
</feature>
<organism evidence="2 3">
    <name type="scientific">Teladorsagia circumcincta</name>
    <name type="common">Brown stomach worm</name>
    <name type="synonym">Ostertagia circumcincta</name>
    <dbReference type="NCBI Taxonomy" id="45464"/>
    <lineage>
        <taxon>Eukaryota</taxon>
        <taxon>Metazoa</taxon>
        <taxon>Ecdysozoa</taxon>
        <taxon>Nematoda</taxon>
        <taxon>Chromadorea</taxon>
        <taxon>Rhabditida</taxon>
        <taxon>Rhabditina</taxon>
        <taxon>Rhabditomorpha</taxon>
        <taxon>Strongyloidea</taxon>
        <taxon>Trichostrongylidae</taxon>
        <taxon>Teladorsagia</taxon>
    </lineage>
</organism>
<dbReference type="OrthoDB" id="10565612at2759"/>
<reference evidence="2 3" key="1">
    <citation type="submission" date="2015-09" db="EMBL/GenBank/DDBJ databases">
        <title>Draft genome of the parasitic nematode Teladorsagia circumcincta isolate WARC Sus (inbred).</title>
        <authorList>
            <person name="Mitreva M."/>
        </authorList>
    </citation>
    <scope>NUCLEOTIDE SEQUENCE [LARGE SCALE GENOMIC DNA]</scope>
    <source>
        <strain evidence="2 3">S</strain>
    </source>
</reference>
<name>A0A2G9UGD3_TELCI</name>
<keyword evidence="3" id="KW-1185">Reference proteome</keyword>
<dbReference type="AlphaFoldDB" id="A0A2G9UGD3"/>
<dbReference type="EMBL" id="KZ346709">
    <property type="protein sequence ID" value="PIO69309.1"/>
    <property type="molecule type" value="Genomic_DNA"/>
</dbReference>